<gene>
    <name evidence="1" type="ORF">O3P69_013126</name>
</gene>
<dbReference type="AlphaFoldDB" id="A0AAW0TYM7"/>
<name>A0AAW0TYM7_SCYPA</name>
<keyword evidence="2" id="KW-1185">Reference proteome</keyword>
<dbReference type="Proteomes" id="UP001487740">
    <property type="component" value="Unassembled WGS sequence"/>
</dbReference>
<protein>
    <submittedName>
        <fullName evidence="1">Uncharacterized protein</fullName>
    </submittedName>
</protein>
<sequence>MAHGEPRLAEAISLRLVIPLQDSIDILGVEIDSRLRFDKHLEKVARNASLKVTQLRRVKHLFSPDDC</sequence>
<reference evidence="1 2" key="1">
    <citation type="submission" date="2023-03" db="EMBL/GenBank/DDBJ databases">
        <title>High-quality genome of Scylla paramamosain provides insights in environmental adaptation.</title>
        <authorList>
            <person name="Zhang L."/>
        </authorList>
    </citation>
    <scope>NUCLEOTIDE SEQUENCE [LARGE SCALE GENOMIC DNA]</scope>
    <source>
        <strain evidence="1">LZ_2023a</strain>
        <tissue evidence="1">Muscle</tissue>
    </source>
</reference>
<comment type="caution">
    <text evidence="1">The sequence shown here is derived from an EMBL/GenBank/DDBJ whole genome shotgun (WGS) entry which is preliminary data.</text>
</comment>
<dbReference type="EMBL" id="JARAKH010000021">
    <property type="protein sequence ID" value="KAK8392884.1"/>
    <property type="molecule type" value="Genomic_DNA"/>
</dbReference>
<evidence type="ECO:0000313" key="1">
    <source>
        <dbReference type="EMBL" id="KAK8392884.1"/>
    </source>
</evidence>
<organism evidence="1 2">
    <name type="scientific">Scylla paramamosain</name>
    <name type="common">Mud crab</name>
    <dbReference type="NCBI Taxonomy" id="85552"/>
    <lineage>
        <taxon>Eukaryota</taxon>
        <taxon>Metazoa</taxon>
        <taxon>Ecdysozoa</taxon>
        <taxon>Arthropoda</taxon>
        <taxon>Crustacea</taxon>
        <taxon>Multicrustacea</taxon>
        <taxon>Malacostraca</taxon>
        <taxon>Eumalacostraca</taxon>
        <taxon>Eucarida</taxon>
        <taxon>Decapoda</taxon>
        <taxon>Pleocyemata</taxon>
        <taxon>Brachyura</taxon>
        <taxon>Eubrachyura</taxon>
        <taxon>Portunoidea</taxon>
        <taxon>Portunidae</taxon>
        <taxon>Portuninae</taxon>
        <taxon>Scylla</taxon>
    </lineage>
</organism>
<accession>A0AAW0TYM7</accession>
<evidence type="ECO:0000313" key="2">
    <source>
        <dbReference type="Proteomes" id="UP001487740"/>
    </source>
</evidence>
<proteinExistence type="predicted"/>